<evidence type="ECO:0000313" key="3">
    <source>
        <dbReference type="EMBL" id="SHO48893.1"/>
    </source>
</evidence>
<accession>A0A1M7Y8D3</accession>
<dbReference type="Pfam" id="PF01368">
    <property type="entry name" value="DHH"/>
    <property type="match status" value="1"/>
</dbReference>
<dbReference type="Gene3D" id="3.90.1640.10">
    <property type="entry name" value="inorganic pyrophosphatase (n-terminal core)"/>
    <property type="match status" value="1"/>
</dbReference>
<dbReference type="InterPro" id="IPR051319">
    <property type="entry name" value="Oligoribo/pAp-PDE_c-di-AMP_PDE"/>
</dbReference>
<dbReference type="Proteomes" id="UP000184603">
    <property type="component" value="Unassembled WGS sequence"/>
</dbReference>
<dbReference type="InterPro" id="IPR003156">
    <property type="entry name" value="DHHA1_dom"/>
</dbReference>
<sequence length="337" mass="37112">MSEKSMVKIPEDVISTIRSAQYVILSTHVHPDGDALGSTLGFADILEGMGKTVLVFMEESISHLYSFLPLKEKIVTDIQTVIDFADKAGDRLIGIALDSGDDRRLGRHMDELLKISPFLVIDHHKSHKDFGEYRWVAPTISSTGEMIYELAIALGAEISPEAAINLYVAICTDTGSFRYESTSPRTHQIVAELIEHGVRPEQTAQCLYDNLSLGRLKLLQMVLSTLKVYDEGQLAFVHVTREMIEKSGASAHDIEGFVDYPRSLGTVKVATFIKEADNGRIAVSLRAKGELDVAEVANALQGGGHRNAAGFRVEGRSIHEVHEMVLAELRSRLQNNA</sequence>
<dbReference type="Gene3D" id="3.10.310.30">
    <property type="match status" value="1"/>
</dbReference>
<dbReference type="SUPFAM" id="SSF64182">
    <property type="entry name" value="DHH phosphoesterases"/>
    <property type="match status" value="1"/>
</dbReference>
<dbReference type="PANTHER" id="PTHR47618:SF1">
    <property type="entry name" value="BIFUNCTIONAL OLIGORIBONUCLEASE AND PAP PHOSPHATASE NRNA"/>
    <property type="match status" value="1"/>
</dbReference>
<evidence type="ECO:0000259" key="1">
    <source>
        <dbReference type="Pfam" id="PF01368"/>
    </source>
</evidence>
<dbReference type="InterPro" id="IPR001667">
    <property type="entry name" value="DDH_dom"/>
</dbReference>
<dbReference type="GO" id="GO:0003676">
    <property type="term" value="F:nucleic acid binding"/>
    <property type="evidence" value="ECO:0007669"/>
    <property type="project" value="InterPro"/>
</dbReference>
<dbReference type="EMBL" id="FRFE01000011">
    <property type="protein sequence ID" value="SHO48893.1"/>
    <property type="molecule type" value="Genomic_DNA"/>
</dbReference>
<proteinExistence type="predicted"/>
<gene>
    <name evidence="3" type="ORF">SAMN02745220_02527</name>
</gene>
<dbReference type="AlphaFoldDB" id="A0A1M7Y8D3"/>
<name>A0A1M7Y8D3_9BACT</name>
<evidence type="ECO:0000313" key="4">
    <source>
        <dbReference type="Proteomes" id="UP000184603"/>
    </source>
</evidence>
<feature type="domain" description="DDH" evidence="1">
    <location>
        <begin position="23"/>
        <end position="170"/>
    </location>
</feature>
<organism evidence="3 4">
    <name type="scientific">Desulfopila aestuarii DSM 18488</name>
    <dbReference type="NCBI Taxonomy" id="1121416"/>
    <lineage>
        <taxon>Bacteria</taxon>
        <taxon>Pseudomonadati</taxon>
        <taxon>Thermodesulfobacteriota</taxon>
        <taxon>Desulfobulbia</taxon>
        <taxon>Desulfobulbales</taxon>
        <taxon>Desulfocapsaceae</taxon>
        <taxon>Desulfopila</taxon>
    </lineage>
</organism>
<keyword evidence="4" id="KW-1185">Reference proteome</keyword>
<reference evidence="3 4" key="1">
    <citation type="submission" date="2016-12" db="EMBL/GenBank/DDBJ databases">
        <authorList>
            <person name="Song W.-J."/>
            <person name="Kurnit D.M."/>
        </authorList>
    </citation>
    <scope>NUCLEOTIDE SEQUENCE [LARGE SCALE GENOMIC DNA]</scope>
    <source>
        <strain evidence="3 4">DSM 18488</strain>
    </source>
</reference>
<protein>
    <submittedName>
        <fullName evidence="3">Phosphoesterase RecJ domain-containing protein</fullName>
    </submittedName>
</protein>
<dbReference type="Pfam" id="PF02272">
    <property type="entry name" value="DHHA1"/>
    <property type="match status" value="1"/>
</dbReference>
<dbReference type="RefSeq" id="WP_234981170.1">
    <property type="nucleotide sequence ID" value="NZ_FRFE01000011.1"/>
</dbReference>
<evidence type="ECO:0000259" key="2">
    <source>
        <dbReference type="Pfam" id="PF02272"/>
    </source>
</evidence>
<feature type="domain" description="DHHA1" evidence="2">
    <location>
        <begin position="246"/>
        <end position="325"/>
    </location>
</feature>
<dbReference type="STRING" id="1121416.SAMN02745220_02527"/>
<dbReference type="InterPro" id="IPR038763">
    <property type="entry name" value="DHH_sf"/>
</dbReference>
<dbReference type="PANTHER" id="PTHR47618">
    <property type="entry name" value="BIFUNCTIONAL OLIGORIBONUCLEASE AND PAP PHOSPHATASE NRNA"/>
    <property type="match status" value="1"/>
</dbReference>